<protein>
    <submittedName>
        <fullName evidence="2">Serine hydrolase</fullName>
    </submittedName>
</protein>
<keyword evidence="3" id="KW-1185">Reference proteome</keyword>
<comment type="caution">
    <text evidence="2">The sequence shown here is derived from an EMBL/GenBank/DDBJ whole genome shotgun (WGS) entry which is preliminary data.</text>
</comment>
<evidence type="ECO:0000313" key="3">
    <source>
        <dbReference type="Proteomes" id="UP000286931"/>
    </source>
</evidence>
<dbReference type="InterPro" id="IPR001466">
    <property type="entry name" value="Beta-lactam-related"/>
</dbReference>
<evidence type="ECO:0000313" key="2">
    <source>
        <dbReference type="EMBL" id="GCD93607.1"/>
    </source>
</evidence>
<keyword evidence="2" id="KW-0378">Hydrolase</keyword>
<dbReference type="Gene3D" id="3.40.710.10">
    <property type="entry name" value="DD-peptidase/beta-lactamase superfamily"/>
    <property type="match status" value="1"/>
</dbReference>
<dbReference type="PANTHER" id="PTHR46825">
    <property type="entry name" value="D-ALANYL-D-ALANINE-CARBOXYPEPTIDASE/ENDOPEPTIDASE AMPH"/>
    <property type="match status" value="1"/>
</dbReference>
<dbReference type="SUPFAM" id="SSF56601">
    <property type="entry name" value="beta-lactamase/transpeptidase-like"/>
    <property type="match status" value="1"/>
</dbReference>
<dbReference type="Pfam" id="PF00144">
    <property type="entry name" value="Beta-lactamase"/>
    <property type="match status" value="1"/>
</dbReference>
<dbReference type="Proteomes" id="UP000286931">
    <property type="component" value="Unassembled WGS sequence"/>
</dbReference>
<dbReference type="InterPro" id="IPR012338">
    <property type="entry name" value="Beta-lactam/transpept-like"/>
</dbReference>
<reference evidence="2 3" key="1">
    <citation type="submission" date="2018-12" db="EMBL/GenBank/DDBJ databases">
        <title>Draft genome sequence of Embleya hyalina NBRC 13850T.</title>
        <authorList>
            <person name="Komaki H."/>
            <person name="Hosoyama A."/>
            <person name="Kimura A."/>
            <person name="Ichikawa N."/>
            <person name="Tamura T."/>
        </authorList>
    </citation>
    <scope>NUCLEOTIDE SEQUENCE [LARGE SCALE GENOMIC DNA]</scope>
    <source>
        <strain evidence="2 3">NBRC 13850</strain>
    </source>
</reference>
<sequence>MFPNTIHLPGNPTTVTRRRCCVLAVALAGSAAVATAPAAAARRTQEGGARLRREAEWLLREGGYVNVAILLRDGSERIEASAGVGDLRTGRPMPRGGALRAGSATKAFVAGVVLQLVAERRLSLTDSVDRWLPGVVAGNGNDGRRVSVHNLLRHTSGLHNYSIELGDTAADFERMRFRHMGPAELVAAALRFPPGFPPAAPDDPAPNWEYSNTNYVLAGMIVERVTGRHWAEEVRARVLRPLGLTGTHAPGDDPTLPAPYAHSYHRFPDRDEWVDTTVRNMSWADAAGELVTTHADLDRFFTALLRGRLLPPAQLALMRETVPMPPDFEQVMPGVRCGLGLMRQPLPCGGYRWGHGGDVEGSKIRVGVTEHGRRSAVIVANGTYTDDEHGLRAEVAIQRLTDRLLCPEGGARR</sequence>
<dbReference type="PROSITE" id="PS51318">
    <property type="entry name" value="TAT"/>
    <property type="match status" value="1"/>
</dbReference>
<evidence type="ECO:0000259" key="1">
    <source>
        <dbReference type="Pfam" id="PF00144"/>
    </source>
</evidence>
<dbReference type="EMBL" id="BIFH01000014">
    <property type="protein sequence ID" value="GCD93607.1"/>
    <property type="molecule type" value="Genomic_DNA"/>
</dbReference>
<dbReference type="InterPro" id="IPR006311">
    <property type="entry name" value="TAT_signal"/>
</dbReference>
<proteinExistence type="predicted"/>
<dbReference type="RefSeq" id="WP_246126478.1">
    <property type="nucleotide sequence ID" value="NZ_BIFH01000014.1"/>
</dbReference>
<dbReference type="PANTHER" id="PTHR46825:SF7">
    <property type="entry name" value="D-ALANYL-D-ALANINE CARBOXYPEPTIDASE"/>
    <property type="match status" value="1"/>
</dbReference>
<name>A0A401YGA6_9ACTN</name>
<feature type="domain" description="Beta-lactamase-related" evidence="1">
    <location>
        <begin position="68"/>
        <end position="394"/>
    </location>
</feature>
<accession>A0A401YGA6</accession>
<dbReference type="GO" id="GO:0016787">
    <property type="term" value="F:hydrolase activity"/>
    <property type="evidence" value="ECO:0007669"/>
    <property type="project" value="UniProtKB-KW"/>
</dbReference>
<organism evidence="2 3">
    <name type="scientific">Embleya hyalina</name>
    <dbReference type="NCBI Taxonomy" id="516124"/>
    <lineage>
        <taxon>Bacteria</taxon>
        <taxon>Bacillati</taxon>
        <taxon>Actinomycetota</taxon>
        <taxon>Actinomycetes</taxon>
        <taxon>Kitasatosporales</taxon>
        <taxon>Streptomycetaceae</taxon>
        <taxon>Embleya</taxon>
    </lineage>
</organism>
<gene>
    <name evidence="2" type="ORF">EHYA_01252</name>
</gene>
<dbReference type="InterPro" id="IPR050491">
    <property type="entry name" value="AmpC-like"/>
</dbReference>
<dbReference type="AlphaFoldDB" id="A0A401YGA6"/>